<dbReference type="EMBL" id="LC102497">
    <property type="protein sequence ID" value="BBB87233.1"/>
    <property type="molecule type" value="Genomic_DNA"/>
</dbReference>
<evidence type="ECO:0000256" key="8">
    <source>
        <dbReference type="RuleBase" id="RU003375"/>
    </source>
</evidence>
<evidence type="ECO:0000256" key="4">
    <source>
        <dbReference type="ARBA" id="ARBA00022692"/>
    </source>
</evidence>
<dbReference type="PANTHER" id="PTHR11403">
    <property type="entry name" value="CYTOCHROME C OXIDASE SUBUNIT III"/>
    <property type="match status" value="1"/>
</dbReference>
<dbReference type="GO" id="GO:0004129">
    <property type="term" value="F:cytochrome-c oxidase activity"/>
    <property type="evidence" value="ECO:0007669"/>
    <property type="project" value="InterPro"/>
</dbReference>
<feature type="transmembrane region" description="Helical" evidence="9">
    <location>
        <begin position="56"/>
        <end position="79"/>
    </location>
</feature>
<dbReference type="GO" id="GO:0016020">
    <property type="term" value="C:membrane"/>
    <property type="evidence" value="ECO:0007669"/>
    <property type="project" value="UniProtKB-SubCell"/>
</dbReference>
<feature type="domain" description="Heme-copper oxidase subunit III family profile" evidence="10">
    <location>
        <begin position="1"/>
        <end position="216"/>
    </location>
</feature>
<comment type="subcellular location">
    <subcellularLocation>
        <location evidence="1">Membrane</location>
        <topology evidence="1">Multi-pass membrane protein</topology>
    </subcellularLocation>
</comment>
<dbReference type="Pfam" id="PF00510">
    <property type="entry name" value="COX3"/>
    <property type="match status" value="1"/>
</dbReference>
<feature type="transmembrane region" description="Helical" evidence="9">
    <location>
        <begin position="195"/>
        <end position="215"/>
    </location>
</feature>
<sequence>MSVIPVFVAFNVGLLISGLFLWNMWFAGVAFLCLVSLLGVYACDMLEIVFHYAAGFWLFIGSEIMIFGSLLFNCLFFDCCHYVNLSSSLELPFLGCFILLGSSITITAFHHLLGWNWSWVLLVLTIMLGGSFVVLQLAEMNEVFVNILDTSFHASSFCTVGLHFSHVVLGVVGFLFVLVVGINVVGVYRCSVVTWYWHFVDYVWLFVYTFVYVCYYW</sequence>
<evidence type="ECO:0000256" key="3">
    <source>
        <dbReference type="ARBA" id="ARBA00015944"/>
    </source>
</evidence>
<feature type="transmembrane region" description="Helical" evidence="9">
    <location>
        <begin position="91"/>
        <end position="113"/>
    </location>
</feature>
<feature type="transmembrane region" description="Helical" evidence="9">
    <location>
        <begin position="167"/>
        <end position="189"/>
    </location>
</feature>
<dbReference type="InterPro" id="IPR035973">
    <property type="entry name" value="Cyt_c_oxidase_su3-like_sf"/>
</dbReference>
<geneLocation type="mitochondrion" evidence="11"/>
<gene>
    <name evidence="11" type="primary">cox3</name>
</gene>
<evidence type="ECO:0000259" key="10">
    <source>
        <dbReference type="PROSITE" id="PS50253"/>
    </source>
</evidence>
<evidence type="ECO:0000256" key="1">
    <source>
        <dbReference type="ARBA" id="ARBA00004141"/>
    </source>
</evidence>
<feature type="transmembrane region" description="Helical" evidence="9">
    <location>
        <begin position="29"/>
        <end position="50"/>
    </location>
</feature>
<dbReference type="AlphaFoldDB" id="A0A7R6T0K8"/>
<evidence type="ECO:0000256" key="5">
    <source>
        <dbReference type="ARBA" id="ARBA00022967"/>
    </source>
</evidence>
<evidence type="ECO:0000256" key="7">
    <source>
        <dbReference type="ARBA" id="ARBA00023136"/>
    </source>
</evidence>
<dbReference type="InterPro" id="IPR024791">
    <property type="entry name" value="Cyt_c/ubiquinol_Oxase_su3"/>
</dbReference>
<evidence type="ECO:0000256" key="6">
    <source>
        <dbReference type="ARBA" id="ARBA00022989"/>
    </source>
</evidence>
<evidence type="ECO:0000313" key="11">
    <source>
        <dbReference type="EMBL" id="BBB87233.1"/>
    </source>
</evidence>
<dbReference type="Gene3D" id="1.20.120.80">
    <property type="entry name" value="Cytochrome c oxidase, subunit III, four-helix bundle"/>
    <property type="match status" value="1"/>
</dbReference>
<evidence type="ECO:0000256" key="2">
    <source>
        <dbReference type="ARBA" id="ARBA00010581"/>
    </source>
</evidence>
<dbReference type="InterPro" id="IPR013833">
    <property type="entry name" value="Cyt_c_oxidase_su3_a-hlx"/>
</dbReference>
<dbReference type="InterPro" id="IPR000298">
    <property type="entry name" value="Cyt_c_oxidase-like_su3"/>
</dbReference>
<organism evidence="11">
    <name type="scientific">Moniezia sp. MN-2015</name>
    <dbReference type="NCBI Taxonomy" id="1768671"/>
    <lineage>
        <taxon>Eukaryota</taxon>
        <taxon>Metazoa</taxon>
        <taxon>Spiralia</taxon>
        <taxon>Lophotrochozoa</taxon>
        <taxon>Platyhelminthes</taxon>
        <taxon>Cestoda</taxon>
        <taxon>Eucestoda</taxon>
        <taxon>Cyclophyllidea</taxon>
        <taxon>Anoplocephalidae</taxon>
        <taxon>Moniezia</taxon>
    </lineage>
</organism>
<dbReference type="CDD" id="cd00386">
    <property type="entry name" value="Heme_Cu_Oxidase_III_like"/>
    <property type="match status" value="1"/>
</dbReference>
<protein>
    <recommendedName>
        <fullName evidence="3 8">Cytochrome c oxidase subunit 3</fullName>
    </recommendedName>
</protein>
<proteinExistence type="inferred from homology"/>
<accession>A0A7R6T0K8</accession>
<keyword evidence="7 9" id="KW-0472">Membrane</keyword>
<keyword evidence="6 9" id="KW-1133">Transmembrane helix</keyword>
<evidence type="ECO:0000256" key="9">
    <source>
        <dbReference type="SAM" id="Phobius"/>
    </source>
</evidence>
<comment type="similarity">
    <text evidence="2 8">Belongs to the cytochrome c oxidase subunit 3 family.</text>
</comment>
<dbReference type="GO" id="GO:0019646">
    <property type="term" value="P:aerobic electron transport chain"/>
    <property type="evidence" value="ECO:0007669"/>
    <property type="project" value="InterPro"/>
</dbReference>
<comment type="function">
    <text evidence="8">Component of the cytochrome c oxidase, the last enzyme in the mitochondrial electron transport chain which drives oxidative phosphorylation. The respiratory chain contains 3 multisubunit complexes succinate dehydrogenase (complex II, CII), ubiquinol-cytochrome c oxidoreductase (cytochrome b-c1 complex, complex III, CIII) and cytochrome c oxidase (complex IV, CIV), that cooperate to transfer electrons derived from NADH and succinate to molecular oxygen, creating an electrochemical gradient over the inner membrane that drives transmembrane transport and the ATP synthase. Cytochrome c oxidase is the component of the respiratory chain that catalyzes the reduction of oxygen to water. Electrons originating from reduced cytochrome c in the intermembrane space (IMS) are transferred via the dinuclear copper A center (CU(A)) of subunit 2 and heme A of subunit 1 to the active site in subunit 1, a binuclear center (BNC) formed by heme A3 and copper B (CU(B)). The BNC reduces molecular oxygen to 2 water molecules using 4 electrons from cytochrome c in the IMS and 4 protons from the mitochondrial matrix.</text>
</comment>
<dbReference type="SUPFAM" id="SSF81452">
    <property type="entry name" value="Cytochrome c oxidase subunit III-like"/>
    <property type="match status" value="1"/>
</dbReference>
<keyword evidence="8 11" id="KW-0496">Mitochondrion</keyword>
<reference evidence="11" key="1">
    <citation type="submission" date="2015-12" db="EMBL/GenBank/DDBJ databases">
        <title>Mitochondrial genomes of cyclophyllidean cestodes.</title>
        <authorList>
            <person name="Nakao M."/>
        </authorList>
    </citation>
    <scope>NUCLEOTIDE SEQUENCE</scope>
</reference>
<name>A0A7R6T0K8_9CEST</name>
<dbReference type="PROSITE" id="PS50253">
    <property type="entry name" value="COX3"/>
    <property type="match status" value="1"/>
</dbReference>
<dbReference type="PANTHER" id="PTHR11403:SF7">
    <property type="entry name" value="CYTOCHROME C OXIDASE SUBUNIT 3"/>
    <property type="match status" value="1"/>
</dbReference>
<keyword evidence="4 8" id="KW-0812">Transmembrane</keyword>
<feature type="transmembrane region" description="Helical" evidence="9">
    <location>
        <begin position="119"/>
        <end position="138"/>
    </location>
</feature>
<keyword evidence="5" id="KW-1278">Translocase</keyword>